<feature type="region of interest" description="Disordered" evidence="1">
    <location>
        <begin position="338"/>
        <end position="358"/>
    </location>
</feature>
<dbReference type="Gene3D" id="3.30.450.20">
    <property type="entry name" value="PAS domain"/>
    <property type="match status" value="1"/>
</dbReference>
<name>Q7X1I3_9BACT</name>
<dbReference type="PANTHER" id="PTHR46663">
    <property type="entry name" value="DIGUANYLATE CYCLASE DGCT-RELATED"/>
    <property type="match status" value="1"/>
</dbReference>
<dbReference type="SUPFAM" id="SSF55073">
    <property type="entry name" value="Nucleotide cyclase"/>
    <property type="match status" value="1"/>
</dbReference>
<dbReference type="InterPro" id="IPR029787">
    <property type="entry name" value="Nucleotide_cyclase"/>
</dbReference>
<reference evidence="3" key="1">
    <citation type="journal article" date="2003" name="Proc. Natl. Acad. Sci. U.S.A.">
        <title>Gene function analysis in environmental isolates: the nif regulon of the strict iron oxidizing bacterium Leptospirillum ferrooxidans.</title>
        <authorList>
            <person name="Parro V."/>
            <person name="Moreno-Paz M."/>
        </authorList>
    </citation>
    <scope>NUCLEOTIDE SEQUENCE</scope>
</reference>
<sequence>MNPILSPEEIKALMASISVPSKETEAPSERAVPFAQERGSSQPSIESGAMISDQDGKIVWVSEDFLMMTGKKKETVIGHIPDFMKVPSGGHKSRMPLWQTLLKGKIFTTTLHDQKNSGTPCDFELTIIPILGDNGSITSFVHVWKDMDSKIEKEKTLWKQAHIDPLTGLPNRHFLSQWMPAEILRTQKENSRLAVLFLDLNGFKKVNDTCGHTGGDILLKVISGRLLRSSRKTDLVVRLGGDEFLILLKNIVSDTALTSLIERIMESIRKPIRIEGRLVEITGSAGVAICPQDGVEWEDLIRKSDEAMYLSKKQEPKAWRLVSSTSIINSIRVSKENPSQSLPLHLPRLQEDAPKARV</sequence>
<dbReference type="AlphaFoldDB" id="Q7X1I3"/>
<dbReference type="InterPro" id="IPR000160">
    <property type="entry name" value="GGDEF_dom"/>
</dbReference>
<dbReference type="InterPro" id="IPR000014">
    <property type="entry name" value="PAS"/>
</dbReference>
<dbReference type="CDD" id="cd01949">
    <property type="entry name" value="GGDEF"/>
    <property type="match status" value="1"/>
</dbReference>
<evidence type="ECO:0000259" key="2">
    <source>
        <dbReference type="PROSITE" id="PS50887"/>
    </source>
</evidence>
<evidence type="ECO:0000256" key="1">
    <source>
        <dbReference type="SAM" id="MobiDB-lite"/>
    </source>
</evidence>
<dbReference type="EMBL" id="AY204385">
    <property type="protein sequence ID" value="AAO38318.1"/>
    <property type="molecule type" value="Genomic_DNA"/>
</dbReference>
<dbReference type="PANTHER" id="PTHR46663:SF4">
    <property type="entry name" value="DIGUANYLATE CYCLASE DGCT-RELATED"/>
    <property type="match status" value="1"/>
</dbReference>
<feature type="domain" description="GGDEF" evidence="2">
    <location>
        <begin position="191"/>
        <end position="324"/>
    </location>
</feature>
<dbReference type="Pfam" id="PF13426">
    <property type="entry name" value="PAS_9"/>
    <property type="match status" value="1"/>
</dbReference>
<dbReference type="InterPro" id="IPR052163">
    <property type="entry name" value="DGC-Regulatory_Protein"/>
</dbReference>
<dbReference type="SMART" id="SM00267">
    <property type="entry name" value="GGDEF"/>
    <property type="match status" value="1"/>
</dbReference>
<dbReference type="PROSITE" id="PS50887">
    <property type="entry name" value="GGDEF"/>
    <property type="match status" value="1"/>
</dbReference>
<dbReference type="Pfam" id="PF00990">
    <property type="entry name" value="GGDEF"/>
    <property type="match status" value="1"/>
</dbReference>
<feature type="region of interest" description="Disordered" evidence="1">
    <location>
        <begin position="20"/>
        <end position="48"/>
    </location>
</feature>
<evidence type="ECO:0000313" key="3">
    <source>
        <dbReference type="EMBL" id="AAO38318.1"/>
    </source>
</evidence>
<organism evidence="3">
    <name type="scientific">Leptospirillum ferrooxidans</name>
    <dbReference type="NCBI Taxonomy" id="180"/>
    <lineage>
        <taxon>Bacteria</taxon>
        <taxon>Pseudomonadati</taxon>
        <taxon>Nitrospirota</taxon>
        <taxon>Nitrospiria</taxon>
        <taxon>Nitrospirales</taxon>
        <taxon>Nitrospiraceae</taxon>
        <taxon>Leptospirillum</taxon>
    </lineage>
</organism>
<proteinExistence type="predicted"/>
<dbReference type="CDD" id="cd00130">
    <property type="entry name" value="PAS"/>
    <property type="match status" value="1"/>
</dbReference>
<feature type="compositionally biased region" description="Basic and acidic residues" evidence="1">
    <location>
        <begin position="348"/>
        <end position="358"/>
    </location>
</feature>
<protein>
    <submittedName>
        <fullName evidence="3">Lfe220p1</fullName>
    </submittedName>
</protein>
<dbReference type="NCBIfam" id="TIGR00229">
    <property type="entry name" value="sensory_box"/>
    <property type="match status" value="1"/>
</dbReference>
<dbReference type="SUPFAM" id="SSF55785">
    <property type="entry name" value="PYP-like sensor domain (PAS domain)"/>
    <property type="match status" value="1"/>
</dbReference>
<dbReference type="InterPro" id="IPR043128">
    <property type="entry name" value="Rev_trsase/Diguanyl_cyclase"/>
</dbReference>
<accession>Q7X1I3</accession>
<dbReference type="NCBIfam" id="TIGR00254">
    <property type="entry name" value="GGDEF"/>
    <property type="match status" value="1"/>
</dbReference>
<dbReference type="Gene3D" id="3.30.70.270">
    <property type="match status" value="1"/>
</dbReference>
<dbReference type="InterPro" id="IPR035965">
    <property type="entry name" value="PAS-like_dom_sf"/>
</dbReference>